<dbReference type="GO" id="GO:0008013">
    <property type="term" value="F:beta-catenin binding"/>
    <property type="evidence" value="ECO:0007669"/>
    <property type="project" value="TreeGrafter"/>
</dbReference>
<protein>
    <recommendedName>
        <fullName evidence="8">Cadherin domain-containing protein</fullName>
    </recommendedName>
</protein>
<accession>A0A8S3ZDJ9</accession>
<keyword evidence="2" id="KW-0812">Transmembrane</keyword>
<evidence type="ECO:0000256" key="5">
    <source>
        <dbReference type="ARBA" id="ARBA00022989"/>
    </source>
</evidence>
<feature type="domain" description="Cadherin" evidence="8">
    <location>
        <begin position="104"/>
        <end position="212"/>
    </location>
</feature>
<organism evidence="9 10">
    <name type="scientific">Candidula unifasciata</name>
    <dbReference type="NCBI Taxonomy" id="100452"/>
    <lineage>
        <taxon>Eukaryota</taxon>
        <taxon>Metazoa</taxon>
        <taxon>Spiralia</taxon>
        <taxon>Lophotrochozoa</taxon>
        <taxon>Mollusca</taxon>
        <taxon>Gastropoda</taxon>
        <taxon>Heterobranchia</taxon>
        <taxon>Euthyneura</taxon>
        <taxon>Panpulmonata</taxon>
        <taxon>Eupulmonata</taxon>
        <taxon>Stylommatophora</taxon>
        <taxon>Helicina</taxon>
        <taxon>Helicoidea</taxon>
        <taxon>Geomitridae</taxon>
        <taxon>Candidula</taxon>
    </lineage>
</organism>
<keyword evidence="10" id="KW-1185">Reference proteome</keyword>
<sequence length="354" mass="37700">MFPVSTAVVHVEENAPATTVVFTANASDADAGLDGVVRYSIDPGLFVIDTRSGIVTLIRSLDRETVPAYNVTVRAVDQGTPPRTGSLSLSVVIDDVNDHTPNCGTSSYVVTVSESVLSGHVIETLRCVDDDDDPSGLNNALTYAISSSPKDLFTVDKSGVIRLKDGSTLDRETESSYTIMVTISDQGPKLRLSTTVNISLIVTDANDNSPNITSLESPTVPENTAPGTTITSIKASDIDEGVNKQLSFQIASGNSDNLFTLNPSNGDLVLQRSLDYEREQKHVLIVVVQDRGTPARSVSGTMTVTVSDVNDNPPVCAKSIYNVTVPENSTNQRLVTVTCDDLDVTGSVTYNITL</sequence>
<dbReference type="InterPro" id="IPR039808">
    <property type="entry name" value="Cadherin"/>
</dbReference>
<feature type="domain" description="Cadherin" evidence="8">
    <location>
        <begin position="212"/>
        <end position="316"/>
    </location>
</feature>
<reference evidence="9" key="1">
    <citation type="submission" date="2021-04" db="EMBL/GenBank/DDBJ databases">
        <authorList>
            <consortium name="Molecular Ecology Group"/>
        </authorList>
    </citation>
    <scope>NUCLEOTIDE SEQUENCE</scope>
</reference>
<dbReference type="Gene3D" id="2.60.40.60">
    <property type="entry name" value="Cadherins"/>
    <property type="match status" value="4"/>
</dbReference>
<feature type="non-terminal residue" evidence="9">
    <location>
        <position position="354"/>
    </location>
</feature>
<name>A0A8S3ZDJ9_9EUPU</name>
<keyword evidence="3" id="KW-0677">Repeat</keyword>
<dbReference type="InterPro" id="IPR015919">
    <property type="entry name" value="Cadherin-like_sf"/>
</dbReference>
<evidence type="ECO:0000256" key="2">
    <source>
        <dbReference type="ARBA" id="ARBA00022692"/>
    </source>
</evidence>
<dbReference type="InterPro" id="IPR002126">
    <property type="entry name" value="Cadherin-like_dom"/>
</dbReference>
<dbReference type="AlphaFoldDB" id="A0A8S3ZDJ9"/>
<dbReference type="CDD" id="cd11304">
    <property type="entry name" value="Cadherin_repeat"/>
    <property type="match status" value="3"/>
</dbReference>
<dbReference type="GO" id="GO:0016477">
    <property type="term" value="P:cell migration"/>
    <property type="evidence" value="ECO:0007669"/>
    <property type="project" value="TreeGrafter"/>
</dbReference>
<keyword evidence="4 7" id="KW-0106">Calcium</keyword>
<dbReference type="FunFam" id="2.60.40.60:FF:000015">
    <property type="entry name" value="FAT atypical cadherin 1"/>
    <property type="match status" value="1"/>
</dbReference>
<evidence type="ECO:0000256" key="7">
    <source>
        <dbReference type="PROSITE-ProRule" id="PRU00043"/>
    </source>
</evidence>
<evidence type="ECO:0000313" key="9">
    <source>
        <dbReference type="EMBL" id="CAG5125061.1"/>
    </source>
</evidence>
<dbReference type="FunFam" id="2.60.40.60:FF:000020">
    <property type="entry name" value="Dachsous cadherin-related 1b"/>
    <property type="match status" value="2"/>
</dbReference>
<dbReference type="EMBL" id="CAJHNH020001944">
    <property type="protein sequence ID" value="CAG5125061.1"/>
    <property type="molecule type" value="Genomic_DNA"/>
</dbReference>
<keyword evidence="5" id="KW-1133">Transmembrane helix</keyword>
<dbReference type="PANTHER" id="PTHR24027">
    <property type="entry name" value="CADHERIN-23"/>
    <property type="match status" value="1"/>
</dbReference>
<dbReference type="Pfam" id="PF00028">
    <property type="entry name" value="Cadherin"/>
    <property type="match status" value="3"/>
</dbReference>
<dbReference type="Proteomes" id="UP000678393">
    <property type="component" value="Unassembled WGS sequence"/>
</dbReference>
<evidence type="ECO:0000256" key="4">
    <source>
        <dbReference type="ARBA" id="ARBA00022837"/>
    </source>
</evidence>
<gene>
    <name evidence="9" type="ORF">CUNI_LOCUS10619</name>
</gene>
<keyword evidence="6" id="KW-0472">Membrane</keyword>
<dbReference type="OrthoDB" id="6252479at2759"/>
<dbReference type="PROSITE" id="PS00232">
    <property type="entry name" value="CADHERIN_1"/>
    <property type="match status" value="2"/>
</dbReference>
<dbReference type="SUPFAM" id="SSF49313">
    <property type="entry name" value="Cadherin-like"/>
    <property type="match status" value="3"/>
</dbReference>
<dbReference type="InterPro" id="IPR020894">
    <property type="entry name" value="Cadherin_CS"/>
</dbReference>
<dbReference type="GO" id="GO:0005509">
    <property type="term" value="F:calcium ion binding"/>
    <property type="evidence" value="ECO:0007669"/>
    <property type="project" value="UniProtKB-UniRule"/>
</dbReference>
<dbReference type="GO" id="GO:0045296">
    <property type="term" value="F:cadherin binding"/>
    <property type="evidence" value="ECO:0007669"/>
    <property type="project" value="TreeGrafter"/>
</dbReference>
<evidence type="ECO:0000256" key="3">
    <source>
        <dbReference type="ARBA" id="ARBA00022737"/>
    </source>
</evidence>
<comment type="subcellular location">
    <subcellularLocation>
        <location evidence="1">Membrane</location>
    </subcellularLocation>
</comment>
<dbReference type="SMART" id="SM00112">
    <property type="entry name" value="CA"/>
    <property type="match status" value="3"/>
</dbReference>
<dbReference type="PANTHER" id="PTHR24027:SF438">
    <property type="entry name" value="CADHERIN 23"/>
    <property type="match status" value="1"/>
</dbReference>
<dbReference type="PRINTS" id="PR00205">
    <property type="entry name" value="CADHERIN"/>
</dbReference>
<dbReference type="GO" id="GO:0016342">
    <property type="term" value="C:catenin complex"/>
    <property type="evidence" value="ECO:0007669"/>
    <property type="project" value="TreeGrafter"/>
</dbReference>
<evidence type="ECO:0000256" key="1">
    <source>
        <dbReference type="ARBA" id="ARBA00004370"/>
    </source>
</evidence>
<dbReference type="GO" id="GO:0007156">
    <property type="term" value="P:homophilic cell adhesion via plasma membrane adhesion molecules"/>
    <property type="evidence" value="ECO:0007669"/>
    <property type="project" value="InterPro"/>
</dbReference>
<evidence type="ECO:0000313" key="10">
    <source>
        <dbReference type="Proteomes" id="UP000678393"/>
    </source>
</evidence>
<proteinExistence type="predicted"/>
<comment type="caution">
    <text evidence="9">The sequence shown here is derived from an EMBL/GenBank/DDBJ whole genome shotgun (WGS) entry which is preliminary data.</text>
</comment>
<evidence type="ECO:0000256" key="6">
    <source>
        <dbReference type="ARBA" id="ARBA00023136"/>
    </source>
</evidence>
<evidence type="ECO:0000259" key="8">
    <source>
        <dbReference type="PROSITE" id="PS50268"/>
    </source>
</evidence>
<feature type="domain" description="Cadherin" evidence="8">
    <location>
        <begin position="3"/>
        <end position="103"/>
    </location>
</feature>
<dbReference type="PROSITE" id="PS50268">
    <property type="entry name" value="CADHERIN_2"/>
    <property type="match status" value="3"/>
</dbReference>